<evidence type="ECO:0000256" key="1">
    <source>
        <dbReference type="ARBA" id="ARBA00001971"/>
    </source>
</evidence>
<gene>
    <name evidence="13" type="ORF">ONB1V03_LOCUS11327</name>
</gene>
<organism evidence="13">
    <name type="scientific">Oppiella nova</name>
    <dbReference type="NCBI Taxonomy" id="334625"/>
    <lineage>
        <taxon>Eukaryota</taxon>
        <taxon>Metazoa</taxon>
        <taxon>Ecdysozoa</taxon>
        <taxon>Arthropoda</taxon>
        <taxon>Chelicerata</taxon>
        <taxon>Arachnida</taxon>
        <taxon>Acari</taxon>
        <taxon>Acariformes</taxon>
        <taxon>Sarcoptiformes</taxon>
        <taxon>Oribatida</taxon>
        <taxon>Brachypylina</taxon>
        <taxon>Oppioidea</taxon>
        <taxon>Oppiidae</taxon>
        <taxon>Oppiella</taxon>
    </lineage>
</organism>
<dbReference type="InterPro" id="IPR036396">
    <property type="entry name" value="Cyt_P450_sf"/>
</dbReference>
<evidence type="ECO:0000256" key="12">
    <source>
        <dbReference type="ARBA" id="ARBA00023136"/>
    </source>
</evidence>
<comment type="subcellular location">
    <subcellularLocation>
        <location evidence="3">Endoplasmic reticulum membrane</location>
        <topology evidence="3">Peripheral membrane protein</topology>
    </subcellularLocation>
    <subcellularLocation>
        <location evidence="2">Microsome membrane</location>
        <topology evidence="2">Peripheral membrane protein</topology>
    </subcellularLocation>
</comment>
<reference evidence="13" key="1">
    <citation type="submission" date="2020-11" db="EMBL/GenBank/DDBJ databases">
        <authorList>
            <person name="Tran Van P."/>
        </authorList>
    </citation>
    <scope>NUCLEOTIDE SEQUENCE</scope>
</reference>
<dbReference type="PANTHER" id="PTHR24292:SF54">
    <property type="entry name" value="CYP9F3-RELATED"/>
    <property type="match status" value="1"/>
</dbReference>
<evidence type="ECO:0008006" key="15">
    <source>
        <dbReference type="Google" id="ProtNLM"/>
    </source>
</evidence>
<keyword evidence="14" id="KW-1185">Reference proteome</keyword>
<keyword evidence="7" id="KW-0256">Endoplasmic reticulum</keyword>
<dbReference type="InterPro" id="IPR001128">
    <property type="entry name" value="Cyt_P450"/>
</dbReference>
<dbReference type="AlphaFoldDB" id="A0A7R9QS30"/>
<dbReference type="EMBL" id="CAJPVJ010008351">
    <property type="protein sequence ID" value="CAG2171869.1"/>
    <property type="molecule type" value="Genomic_DNA"/>
</dbReference>
<keyword evidence="5" id="KW-0349">Heme</keyword>
<dbReference type="InterPro" id="IPR002401">
    <property type="entry name" value="Cyt_P450_E_grp-I"/>
</dbReference>
<dbReference type="PRINTS" id="PR00385">
    <property type="entry name" value="P450"/>
</dbReference>
<proteinExistence type="inferred from homology"/>
<dbReference type="EMBL" id="OC923176">
    <property type="protein sequence ID" value="CAD7654682.1"/>
    <property type="molecule type" value="Genomic_DNA"/>
</dbReference>
<keyword evidence="11" id="KW-0503">Monooxygenase</keyword>
<accession>A0A7R9QS30</accession>
<evidence type="ECO:0000256" key="2">
    <source>
        <dbReference type="ARBA" id="ARBA00004174"/>
    </source>
</evidence>
<dbReference type="GO" id="GO:0004497">
    <property type="term" value="F:monooxygenase activity"/>
    <property type="evidence" value="ECO:0007669"/>
    <property type="project" value="UniProtKB-KW"/>
</dbReference>
<evidence type="ECO:0000256" key="5">
    <source>
        <dbReference type="ARBA" id="ARBA00022617"/>
    </source>
</evidence>
<dbReference type="SUPFAM" id="SSF48264">
    <property type="entry name" value="Cytochrome P450"/>
    <property type="match status" value="1"/>
</dbReference>
<dbReference type="OrthoDB" id="7779621at2759"/>
<comment type="cofactor">
    <cofactor evidence="1">
        <name>heme</name>
        <dbReference type="ChEBI" id="CHEBI:30413"/>
    </cofactor>
</comment>
<keyword evidence="8" id="KW-0492">Microsome</keyword>
<evidence type="ECO:0000313" key="13">
    <source>
        <dbReference type="EMBL" id="CAD7654682.1"/>
    </source>
</evidence>
<keyword evidence="12" id="KW-0472">Membrane</keyword>
<dbReference type="GO" id="GO:0005789">
    <property type="term" value="C:endoplasmic reticulum membrane"/>
    <property type="evidence" value="ECO:0007669"/>
    <property type="project" value="UniProtKB-SubCell"/>
</dbReference>
<evidence type="ECO:0000256" key="4">
    <source>
        <dbReference type="ARBA" id="ARBA00010617"/>
    </source>
</evidence>
<keyword evidence="10" id="KW-0408">Iron</keyword>
<dbReference type="Gene3D" id="1.10.630.10">
    <property type="entry name" value="Cytochrome P450"/>
    <property type="match status" value="1"/>
</dbReference>
<evidence type="ECO:0000256" key="10">
    <source>
        <dbReference type="ARBA" id="ARBA00023004"/>
    </source>
</evidence>
<evidence type="ECO:0000256" key="6">
    <source>
        <dbReference type="ARBA" id="ARBA00022723"/>
    </source>
</evidence>
<dbReference type="GO" id="GO:0005506">
    <property type="term" value="F:iron ion binding"/>
    <property type="evidence" value="ECO:0007669"/>
    <property type="project" value="InterPro"/>
</dbReference>
<keyword evidence="9" id="KW-0560">Oxidoreductase</keyword>
<evidence type="ECO:0000256" key="9">
    <source>
        <dbReference type="ARBA" id="ARBA00023002"/>
    </source>
</evidence>
<protein>
    <recommendedName>
        <fullName evidence="15">Cytochrome P450</fullName>
    </recommendedName>
</protein>
<dbReference type="GO" id="GO:0020037">
    <property type="term" value="F:heme binding"/>
    <property type="evidence" value="ECO:0007669"/>
    <property type="project" value="InterPro"/>
</dbReference>
<dbReference type="PRINTS" id="PR00463">
    <property type="entry name" value="EP450I"/>
</dbReference>
<dbReference type="InterPro" id="IPR050476">
    <property type="entry name" value="Insect_CytP450_Detox"/>
</dbReference>
<sequence length="241" mass="27727">MSNKSINVDALELFNIFTLDRRQNPDERHDDFIQLFLEARLIDELDKDTQGPNMKFKNKRLTENEMIANAYGFLLAGNQTTCIALSYCLHELALNQDVQQKLYDEIYGAIDSDGQIPYDNVLARLPYLDAVLSETMRRHLAVMPISRIAAIDYTLGDTGITIKAGQQIEIPIYSIHNSDNSGSRNCVGKRFAILKIKMSLAQLIRNYRFSRCPETDDQIRYQKFIHFMLPERLFVGIEARI</sequence>
<evidence type="ECO:0000256" key="11">
    <source>
        <dbReference type="ARBA" id="ARBA00023033"/>
    </source>
</evidence>
<keyword evidence="6" id="KW-0479">Metal-binding</keyword>
<evidence type="ECO:0000256" key="3">
    <source>
        <dbReference type="ARBA" id="ARBA00004406"/>
    </source>
</evidence>
<dbReference type="Proteomes" id="UP000728032">
    <property type="component" value="Unassembled WGS sequence"/>
</dbReference>
<dbReference type="Pfam" id="PF00067">
    <property type="entry name" value="p450"/>
    <property type="match status" value="2"/>
</dbReference>
<dbReference type="PANTHER" id="PTHR24292">
    <property type="entry name" value="CYTOCHROME P450"/>
    <property type="match status" value="1"/>
</dbReference>
<comment type="similarity">
    <text evidence="4">Belongs to the cytochrome P450 family.</text>
</comment>
<evidence type="ECO:0000256" key="8">
    <source>
        <dbReference type="ARBA" id="ARBA00022848"/>
    </source>
</evidence>
<evidence type="ECO:0000256" key="7">
    <source>
        <dbReference type="ARBA" id="ARBA00022824"/>
    </source>
</evidence>
<dbReference type="GO" id="GO:0016705">
    <property type="term" value="F:oxidoreductase activity, acting on paired donors, with incorporation or reduction of molecular oxygen"/>
    <property type="evidence" value="ECO:0007669"/>
    <property type="project" value="InterPro"/>
</dbReference>
<evidence type="ECO:0000313" key="14">
    <source>
        <dbReference type="Proteomes" id="UP000728032"/>
    </source>
</evidence>
<name>A0A7R9QS30_9ACAR</name>